<feature type="compositionally biased region" description="Basic residues" evidence="5">
    <location>
        <begin position="88"/>
        <end position="100"/>
    </location>
</feature>
<dbReference type="GO" id="GO:0005634">
    <property type="term" value="C:nucleus"/>
    <property type="evidence" value="ECO:0007669"/>
    <property type="project" value="UniProtKB-SubCell"/>
</dbReference>
<dbReference type="Pfam" id="PF00076">
    <property type="entry name" value="RRM_1"/>
    <property type="match status" value="1"/>
</dbReference>
<organism evidence="8 9">
    <name type="scientific">Pseudocercospora fuligena</name>
    <dbReference type="NCBI Taxonomy" id="685502"/>
    <lineage>
        <taxon>Eukaryota</taxon>
        <taxon>Fungi</taxon>
        <taxon>Dikarya</taxon>
        <taxon>Ascomycota</taxon>
        <taxon>Pezizomycotina</taxon>
        <taxon>Dothideomycetes</taxon>
        <taxon>Dothideomycetidae</taxon>
        <taxon>Mycosphaerellales</taxon>
        <taxon>Mycosphaerellaceae</taxon>
        <taxon>Pseudocercospora</taxon>
    </lineage>
</organism>
<feature type="compositionally biased region" description="Basic and acidic residues" evidence="5">
    <location>
        <begin position="401"/>
        <end position="440"/>
    </location>
</feature>
<dbReference type="GO" id="GO:1990904">
    <property type="term" value="C:ribonucleoprotein complex"/>
    <property type="evidence" value="ECO:0007669"/>
    <property type="project" value="InterPro"/>
</dbReference>
<dbReference type="InterPro" id="IPR000504">
    <property type="entry name" value="RRM_dom"/>
</dbReference>
<gene>
    <name evidence="8" type="ORF">HII31_11022</name>
</gene>
<comment type="caution">
    <text evidence="8">The sequence shown here is derived from an EMBL/GenBank/DDBJ whole genome shotgun (WGS) entry which is preliminary data.</text>
</comment>
<keyword evidence="2 4" id="KW-0694">RNA-binding</keyword>
<accession>A0A8H6RAU6</accession>
<feature type="compositionally biased region" description="Basic and acidic residues" evidence="5">
    <location>
        <begin position="24"/>
        <end position="87"/>
    </location>
</feature>
<evidence type="ECO:0000259" key="6">
    <source>
        <dbReference type="PROSITE" id="PS50102"/>
    </source>
</evidence>
<reference evidence="8" key="1">
    <citation type="submission" date="2020-04" db="EMBL/GenBank/DDBJ databases">
        <title>Draft genome resource of the tomato pathogen Pseudocercospora fuligena.</title>
        <authorList>
            <person name="Zaccaron A."/>
        </authorList>
    </citation>
    <scope>NUCLEOTIDE SEQUENCE</scope>
    <source>
        <strain evidence="8">PF001</strain>
    </source>
</reference>
<feature type="domain" description="RRM" evidence="6">
    <location>
        <begin position="228"/>
        <end position="313"/>
    </location>
</feature>
<dbReference type="Gene3D" id="3.30.70.330">
    <property type="match status" value="1"/>
</dbReference>
<comment type="subcellular location">
    <subcellularLocation>
        <location evidence="1">Nucleus</location>
    </subcellularLocation>
</comment>
<evidence type="ECO:0000256" key="5">
    <source>
        <dbReference type="SAM" id="MobiDB-lite"/>
    </source>
</evidence>
<feature type="compositionally biased region" description="Basic residues" evidence="5">
    <location>
        <begin position="321"/>
        <end position="330"/>
    </location>
</feature>
<feature type="region of interest" description="Disordered" evidence="5">
    <location>
        <begin position="312"/>
        <end position="440"/>
    </location>
</feature>
<evidence type="ECO:0000256" key="4">
    <source>
        <dbReference type="PROSITE-ProRule" id="PRU00332"/>
    </source>
</evidence>
<dbReference type="SMART" id="SM00360">
    <property type="entry name" value="RRM"/>
    <property type="match status" value="1"/>
</dbReference>
<dbReference type="InterPro" id="IPR045180">
    <property type="entry name" value="La_dom_prot"/>
</dbReference>
<dbReference type="InterPro" id="IPR036388">
    <property type="entry name" value="WH-like_DNA-bd_sf"/>
</dbReference>
<dbReference type="Gene3D" id="1.10.10.10">
    <property type="entry name" value="Winged helix-like DNA-binding domain superfamily/Winged helix DNA-binding domain"/>
    <property type="match status" value="1"/>
</dbReference>
<dbReference type="InterPro" id="IPR002344">
    <property type="entry name" value="Lupus_La"/>
</dbReference>
<evidence type="ECO:0000256" key="3">
    <source>
        <dbReference type="ARBA" id="ARBA00023242"/>
    </source>
</evidence>
<dbReference type="PROSITE" id="PS50102">
    <property type="entry name" value="RRM"/>
    <property type="match status" value="1"/>
</dbReference>
<dbReference type="Proteomes" id="UP000660729">
    <property type="component" value="Unassembled WGS sequence"/>
</dbReference>
<evidence type="ECO:0000313" key="9">
    <source>
        <dbReference type="Proteomes" id="UP000660729"/>
    </source>
</evidence>
<dbReference type="SMART" id="SM00715">
    <property type="entry name" value="LA"/>
    <property type="match status" value="1"/>
</dbReference>
<dbReference type="PROSITE" id="PS50961">
    <property type="entry name" value="HTH_LA"/>
    <property type="match status" value="1"/>
</dbReference>
<dbReference type="SUPFAM" id="SSF54928">
    <property type="entry name" value="RNA-binding domain, RBD"/>
    <property type="match status" value="1"/>
</dbReference>
<dbReference type="Pfam" id="PF05383">
    <property type="entry name" value="La"/>
    <property type="match status" value="1"/>
</dbReference>
<dbReference type="GO" id="GO:0003729">
    <property type="term" value="F:mRNA binding"/>
    <property type="evidence" value="ECO:0007669"/>
    <property type="project" value="TreeGrafter"/>
</dbReference>
<sequence>MADAAAEQPTEAVKPTETNGTEKNTIEEKATNGAGDDKAAESKSEKPSNEDDRGEPDGFGRDRRGGKRDRSNDRYDRRDRNDRDRRGGRGGRGGRGRGGRGGRGGGYHNDRRNNVRTHFTREEESSDAQEIRRQVEFYFSDSNLPIDKFLLEETGGSENKPFPLKTIHNFKRMRHFQPFSAIVEAVKGSDFLEVNDKDEVYRKEPLDEKFTLDVQQNQELLTTKSMKNSIYAKGFGEENRTTAFDIEEFFQPYGAISVRLRRHDDKTFKGSVFVEFSDEDSAKQFLEMEEKPKFNDKELEIMSKQAYVDMKSQAILEGKVKPKSPTRKGSYRGGRDRRGSFNGNYKRKRDYDDDDDVGGDNWRERRDKFQKSQRGRGRDRDGGRRGRDESRSASRSRSRSPYREAKNEDKAEEKSNDKKEVAEQEKPAEATEGAKAEVEA</sequence>
<dbReference type="InterPro" id="IPR036390">
    <property type="entry name" value="WH_DNA-bd_sf"/>
</dbReference>
<dbReference type="SUPFAM" id="SSF46785">
    <property type="entry name" value="Winged helix' DNA-binding domain"/>
    <property type="match status" value="1"/>
</dbReference>
<name>A0A8H6RAU6_9PEZI</name>
<dbReference type="InterPro" id="IPR012677">
    <property type="entry name" value="Nucleotide-bd_a/b_plait_sf"/>
</dbReference>
<dbReference type="AlphaFoldDB" id="A0A8H6RAU6"/>
<dbReference type="PANTHER" id="PTHR22792">
    <property type="entry name" value="LUPUS LA PROTEIN-RELATED"/>
    <property type="match status" value="1"/>
</dbReference>
<keyword evidence="3" id="KW-0539">Nucleus</keyword>
<keyword evidence="9" id="KW-1185">Reference proteome</keyword>
<dbReference type="GO" id="GO:0006396">
    <property type="term" value="P:RNA processing"/>
    <property type="evidence" value="ECO:0007669"/>
    <property type="project" value="InterPro"/>
</dbReference>
<feature type="region of interest" description="Disordered" evidence="5">
    <location>
        <begin position="1"/>
        <end position="129"/>
    </location>
</feature>
<evidence type="ECO:0000256" key="2">
    <source>
        <dbReference type="ARBA" id="ARBA00022884"/>
    </source>
</evidence>
<dbReference type="InterPro" id="IPR035979">
    <property type="entry name" value="RBD_domain_sf"/>
</dbReference>
<dbReference type="PANTHER" id="PTHR22792:SF140">
    <property type="entry name" value="ACHILLES, ISOFORM A"/>
    <property type="match status" value="1"/>
</dbReference>
<evidence type="ECO:0000256" key="1">
    <source>
        <dbReference type="ARBA" id="ARBA00004123"/>
    </source>
</evidence>
<dbReference type="InterPro" id="IPR006630">
    <property type="entry name" value="La_HTH"/>
</dbReference>
<feature type="compositionally biased region" description="Basic and acidic residues" evidence="5">
    <location>
        <begin position="361"/>
        <end position="392"/>
    </location>
</feature>
<feature type="compositionally biased region" description="Basic and acidic residues" evidence="5">
    <location>
        <begin position="108"/>
        <end position="129"/>
    </location>
</feature>
<dbReference type="EMBL" id="JABCIY010000224">
    <property type="protein sequence ID" value="KAF7187683.1"/>
    <property type="molecule type" value="Genomic_DNA"/>
</dbReference>
<protein>
    <submittedName>
        <fullName evidence="8">La protein-like</fullName>
    </submittedName>
</protein>
<dbReference type="PRINTS" id="PR00302">
    <property type="entry name" value="LUPUSLA"/>
</dbReference>
<dbReference type="OrthoDB" id="439993at2759"/>
<feature type="domain" description="HTH La-type RNA-binding" evidence="7">
    <location>
        <begin position="121"/>
        <end position="211"/>
    </location>
</feature>
<dbReference type="CDD" id="cd12291">
    <property type="entry name" value="RRM1_La"/>
    <property type="match status" value="1"/>
</dbReference>
<evidence type="ECO:0000313" key="8">
    <source>
        <dbReference type="EMBL" id="KAF7187683.1"/>
    </source>
</evidence>
<evidence type="ECO:0000259" key="7">
    <source>
        <dbReference type="PROSITE" id="PS50961"/>
    </source>
</evidence>
<proteinExistence type="predicted"/>